<gene>
    <name evidence="1" type="ORF">SAMN02745118_00302</name>
</gene>
<keyword evidence="2" id="KW-1185">Reference proteome</keyword>
<dbReference type="AlphaFoldDB" id="A0A1T4JQ00"/>
<dbReference type="SUPFAM" id="SSF111038">
    <property type="entry name" value="YjbQ-like"/>
    <property type="match status" value="1"/>
</dbReference>
<dbReference type="STRING" id="142842.SAMN02745118_00302"/>
<dbReference type="InterPro" id="IPR035917">
    <property type="entry name" value="YjbQ-like_sf"/>
</dbReference>
<dbReference type="Gene3D" id="2.60.120.460">
    <property type="entry name" value="YjbQ-like"/>
    <property type="match status" value="1"/>
</dbReference>
<evidence type="ECO:0000313" key="2">
    <source>
        <dbReference type="Proteomes" id="UP000190625"/>
    </source>
</evidence>
<organism evidence="1 2">
    <name type="scientific">Selenihalanaerobacter shriftii</name>
    <dbReference type="NCBI Taxonomy" id="142842"/>
    <lineage>
        <taxon>Bacteria</taxon>
        <taxon>Bacillati</taxon>
        <taxon>Bacillota</taxon>
        <taxon>Clostridia</taxon>
        <taxon>Halanaerobiales</taxon>
        <taxon>Halobacteroidaceae</taxon>
        <taxon>Selenihalanaerobacter</taxon>
    </lineage>
</organism>
<name>A0A1T4JQ00_9FIRM</name>
<evidence type="ECO:0000313" key="1">
    <source>
        <dbReference type="EMBL" id="SJZ32256.1"/>
    </source>
</evidence>
<dbReference type="EMBL" id="FUWM01000004">
    <property type="protein sequence ID" value="SJZ32256.1"/>
    <property type="molecule type" value="Genomic_DNA"/>
</dbReference>
<proteinExistence type="predicted"/>
<dbReference type="Proteomes" id="UP000190625">
    <property type="component" value="Unassembled WGS sequence"/>
</dbReference>
<sequence length="49" mass="5602">MMYELAIMSNERTAMIDITNKIEALVRKSDLQDGICAIFVILIVLDRET</sequence>
<accession>A0A1T4JQ00</accession>
<reference evidence="2" key="1">
    <citation type="submission" date="2017-02" db="EMBL/GenBank/DDBJ databases">
        <authorList>
            <person name="Varghese N."/>
            <person name="Submissions S."/>
        </authorList>
    </citation>
    <scope>NUCLEOTIDE SEQUENCE [LARGE SCALE GENOMIC DNA]</scope>
    <source>
        <strain evidence="2">ATCC BAA-73</strain>
    </source>
</reference>
<protein>
    <submittedName>
        <fullName evidence="1">Uncharacterized protein</fullName>
    </submittedName>
</protein>